<accession>A0A016UQL1</accession>
<dbReference type="PANTHER" id="PTHR31327">
    <property type="entry name" value="SPERM MEIOSIS PDZ DOMAIN CONTAINING PROTEINS-RELATED"/>
    <property type="match status" value="1"/>
</dbReference>
<comment type="caution">
    <text evidence="3">The sequence shown here is derived from an EMBL/GenBank/DDBJ whole genome shotgun (WGS) entry which is preliminary data.</text>
</comment>
<dbReference type="InterPro" id="IPR001478">
    <property type="entry name" value="PDZ"/>
</dbReference>
<dbReference type="InterPro" id="IPR040264">
    <property type="entry name" value="T15H9.4-like"/>
</dbReference>
<protein>
    <recommendedName>
        <fullName evidence="2">PDZ domain-containing protein</fullName>
    </recommendedName>
</protein>
<gene>
    <name evidence="3" type="primary">Acey_s0031.g2276</name>
    <name evidence="3" type="ORF">Y032_0031g2276</name>
</gene>
<dbReference type="Gene3D" id="2.30.42.10">
    <property type="match status" value="1"/>
</dbReference>
<feature type="region of interest" description="Disordered" evidence="1">
    <location>
        <begin position="216"/>
        <end position="247"/>
    </location>
</feature>
<organism evidence="3 4">
    <name type="scientific">Ancylostoma ceylanicum</name>
    <dbReference type="NCBI Taxonomy" id="53326"/>
    <lineage>
        <taxon>Eukaryota</taxon>
        <taxon>Metazoa</taxon>
        <taxon>Ecdysozoa</taxon>
        <taxon>Nematoda</taxon>
        <taxon>Chromadorea</taxon>
        <taxon>Rhabditida</taxon>
        <taxon>Rhabditina</taxon>
        <taxon>Rhabditomorpha</taxon>
        <taxon>Strongyloidea</taxon>
        <taxon>Ancylostomatidae</taxon>
        <taxon>Ancylostomatinae</taxon>
        <taxon>Ancylostoma</taxon>
    </lineage>
</organism>
<dbReference type="PANTHER" id="PTHR31327:SF7">
    <property type="entry name" value="PDZ DOMAIN-CONTAINING PROTEIN"/>
    <property type="match status" value="1"/>
</dbReference>
<dbReference type="STRING" id="53326.A0A016UQL1"/>
<sequence>MSTIVMNPENQKHCDTHGALVTGEKETALDAATADAHPHAGPQRERNFIVRPGFAYYLVTITFSEGLKFGLCVKHYRNQVIVSKVEEGSLAAESLRVMDRIVDVNSMPVTDKDVCKTLIVNSLTQAGVVTMIVERPVDAAAIEAMENALSASLQQPPSVALASDVKSIVRRYTEKLKSGHGEKKPVKILLEPGSTGKAHGHVKIPENDRREMLIGMDNEDRAQRLQKVHSKSNPRTPRRKRKARKKS</sequence>
<feature type="domain" description="PDZ" evidence="2">
    <location>
        <begin position="58"/>
        <end position="132"/>
    </location>
</feature>
<proteinExistence type="predicted"/>
<feature type="compositionally biased region" description="Basic residues" evidence="1">
    <location>
        <begin position="224"/>
        <end position="247"/>
    </location>
</feature>
<evidence type="ECO:0000259" key="2">
    <source>
        <dbReference type="PROSITE" id="PS50106"/>
    </source>
</evidence>
<dbReference type="PROSITE" id="PS50106">
    <property type="entry name" value="PDZ"/>
    <property type="match status" value="1"/>
</dbReference>
<dbReference type="OrthoDB" id="5865737at2759"/>
<dbReference type="SMART" id="SM00228">
    <property type="entry name" value="PDZ"/>
    <property type="match status" value="1"/>
</dbReference>
<evidence type="ECO:0000256" key="1">
    <source>
        <dbReference type="SAM" id="MobiDB-lite"/>
    </source>
</evidence>
<name>A0A016UQL1_9BILA</name>
<evidence type="ECO:0000313" key="3">
    <source>
        <dbReference type="EMBL" id="EYC17107.1"/>
    </source>
</evidence>
<reference evidence="4" key="1">
    <citation type="journal article" date="2015" name="Nat. Genet.">
        <title>The genome and transcriptome of the zoonotic hookworm Ancylostoma ceylanicum identify infection-specific gene families.</title>
        <authorList>
            <person name="Schwarz E.M."/>
            <person name="Hu Y."/>
            <person name="Antoshechkin I."/>
            <person name="Miller M.M."/>
            <person name="Sternberg P.W."/>
            <person name="Aroian R.V."/>
        </authorList>
    </citation>
    <scope>NUCLEOTIDE SEQUENCE</scope>
    <source>
        <strain evidence="4">HY135</strain>
    </source>
</reference>
<dbReference type="AlphaFoldDB" id="A0A016UQL1"/>
<keyword evidence="4" id="KW-1185">Reference proteome</keyword>
<dbReference type="SUPFAM" id="SSF50156">
    <property type="entry name" value="PDZ domain-like"/>
    <property type="match status" value="1"/>
</dbReference>
<dbReference type="EMBL" id="JARK01001367">
    <property type="protein sequence ID" value="EYC17107.1"/>
    <property type="molecule type" value="Genomic_DNA"/>
</dbReference>
<evidence type="ECO:0000313" key="4">
    <source>
        <dbReference type="Proteomes" id="UP000024635"/>
    </source>
</evidence>
<dbReference type="InterPro" id="IPR036034">
    <property type="entry name" value="PDZ_sf"/>
</dbReference>
<dbReference type="Proteomes" id="UP000024635">
    <property type="component" value="Unassembled WGS sequence"/>
</dbReference>